<evidence type="ECO:0000256" key="1">
    <source>
        <dbReference type="SAM" id="Phobius"/>
    </source>
</evidence>
<comment type="caution">
    <text evidence="2">The sequence shown here is derived from an EMBL/GenBank/DDBJ whole genome shotgun (WGS) entry which is preliminary data.</text>
</comment>
<proteinExistence type="predicted"/>
<feature type="transmembrane region" description="Helical" evidence="1">
    <location>
        <begin position="12"/>
        <end position="34"/>
    </location>
</feature>
<dbReference type="AlphaFoldDB" id="A0A1V5ZJH4"/>
<dbReference type="Proteomes" id="UP000485621">
    <property type="component" value="Unassembled WGS sequence"/>
</dbReference>
<name>A0A1V5ZJH4_9BACT</name>
<keyword evidence="1" id="KW-0472">Membrane</keyword>
<dbReference type="EMBL" id="MWDB01000047">
    <property type="protein sequence ID" value="OQB40355.1"/>
    <property type="molecule type" value="Genomic_DNA"/>
</dbReference>
<evidence type="ECO:0000313" key="2">
    <source>
        <dbReference type="EMBL" id="OQB40355.1"/>
    </source>
</evidence>
<protein>
    <submittedName>
        <fullName evidence="2">Uncharacterized protein</fullName>
    </submittedName>
</protein>
<sequence>MDLFWMDINVLFWVSATIEIIIVGMIYCLAKILFFDTS</sequence>
<reference evidence="2" key="1">
    <citation type="submission" date="2017-02" db="EMBL/GenBank/DDBJ databases">
        <title>Delving into the versatile metabolic prowess of the omnipresent phylum Bacteroidetes.</title>
        <authorList>
            <person name="Nobu M.K."/>
            <person name="Mei R."/>
            <person name="Narihiro T."/>
            <person name="Kuroda K."/>
            <person name="Liu W.-T."/>
        </authorList>
    </citation>
    <scope>NUCLEOTIDE SEQUENCE</scope>
    <source>
        <strain evidence="2">ADurb.Bin160</strain>
    </source>
</reference>
<keyword evidence="1" id="KW-1133">Transmembrane helix</keyword>
<organism evidence="2">
    <name type="scientific">candidate division CPR1 bacterium ADurb.Bin160</name>
    <dbReference type="NCBI Taxonomy" id="1852826"/>
    <lineage>
        <taxon>Bacteria</taxon>
        <taxon>candidate division CPR1</taxon>
    </lineage>
</organism>
<gene>
    <name evidence="2" type="ORF">BWY04_01362</name>
</gene>
<accession>A0A1V5ZJH4</accession>
<keyword evidence="1" id="KW-0812">Transmembrane</keyword>